<dbReference type="EMBL" id="MFPS01000009">
    <property type="protein sequence ID" value="OGH58706.1"/>
    <property type="molecule type" value="Genomic_DNA"/>
</dbReference>
<comment type="caution">
    <text evidence="2">The sequence shown here is derived from an EMBL/GenBank/DDBJ whole genome shotgun (WGS) entry which is preliminary data.</text>
</comment>
<name>A0A1F6LH86_9BACT</name>
<dbReference type="AlphaFoldDB" id="A0A1F6LH86"/>
<keyword evidence="1" id="KW-1133">Transmembrane helix</keyword>
<keyword evidence="1" id="KW-0812">Transmembrane</keyword>
<sequence length="273" mass="30312">MLFINKKKFIHKIQKFSFVFLVFFVAIIFSPQELKAESIGCCLISEGTEPSQSSLKPVGCRRDDMEVLPCDTLIKYVDQSFYRVEVGVSCTENYCVTCNDLPKNLCIRRSGCFFTTDGSCLSRFSNSDCSYMQKKTDCIVSDVCKWNEDAETCYSEALQYLDNVYDYDFKAGILGTLPKCAKLGTCNSPNDIVVIVSNAAGSIFKYIGAIVFAFFVFGGGLMVLSFGNAERFKQGQNVLVASVIGMVIVFAGYFIVGFLLDVLGVSDRLNVFK</sequence>
<proteinExistence type="predicted"/>
<accession>A0A1F6LH86</accession>
<organism evidence="2 3">
    <name type="scientific">Candidatus Magasanikbacteria bacterium RIFCSPHIGHO2_01_FULL_33_34</name>
    <dbReference type="NCBI Taxonomy" id="1798671"/>
    <lineage>
        <taxon>Bacteria</taxon>
        <taxon>Candidatus Magasanikiibacteriota</taxon>
    </lineage>
</organism>
<evidence type="ECO:0000313" key="2">
    <source>
        <dbReference type="EMBL" id="OGH58706.1"/>
    </source>
</evidence>
<keyword evidence="1" id="KW-0472">Membrane</keyword>
<feature type="transmembrane region" description="Helical" evidence="1">
    <location>
        <begin position="238"/>
        <end position="260"/>
    </location>
</feature>
<dbReference type="Proteomes" id="UP000177067">
    <property type="component" value="Unassembled WGS sequence"/>
</dbReference>
<gene>
    <name evidence="2" type="ORF">A2725_03350</name>
</gene>
<protein>
    <submittedName>
        <fullName evidence="2">Uncharacterized protein</fullName>
    </submittedName>
</protein>
<evidence type="ECO:0000313" key="3">
    <source>
        <dbReference type="Proteomes" id="UP000177067"/>
    </source>
</evidence>
<reference evidence="2 3" key="1">
    <citation type="journal article" date="2016" name="Nat. Commun.">
        <title>Thousands of microbial genomes shed light on interconnected biogeochemical processes in an aquifer system.</title>
        <authorList>
            <person name="Anantharaman K."/>
            <person name="Brown C.T."/>
            <person name="Hug L.A."/>
            <person name="Sharon I."/>
            <person name="Castelle C.J."/>
            <person name="Probst A.J."/>
            <person name="Thomas B.C."/>
            <person name="Singh A."/>
            <person name="Wilkins M.J."/>
            <person name="Karaoz U."/>
            <person name="Brodie E.L."/>
            <person name="Williams K.H."/>
            <person name="Hubbard S.S."/>
            <person name="Banfield J.F."/>
        </authorList>
    </citation>
    <scope>NUCLEOTIDE SEQUENCE [LARGE SCALE GENOMIC DNA]</scope>
</reference>
<evidence type="ECO:0000256" key="1">
    <source>
        <dbReference type="SAM" id="Phobius"/>
    </source>
</evidence>
<feature type="transmembrane region" description="Helical" evidence="1">
    <location>
        <begin position="206"/>
        <end position="226"/>
    </location>
</feature>